<keyword evidence="2" id="KW-1185">Reference proteome</keyword>
<dbReference type="Proteomes" id="UP000054928">
    <property type="component" value="Unassembled WGS sequence"/>
</dbReference>
<evidence type="ECO:0000313" key="1">
    <source>
        <dbReference type="EMBL" id="CEG47553.1"/>
    </source>
</evidence>
<dbReference type="RefSeq" id="XP_024583922.1">
    <property type="nucleotide sequence ID" value="XM_024718532.1"/>
</dbReference>
<dbReference type="GeneID" id="36399476"/>
<reference evidence="2" key="1">
    <citation type="submission" date="2014-09" db="EMBL/GenBank/DDBJ databases">
        <authorList>
            <person name="Sharma Rahul"/>
            <person name="Thines Marco"/>
        </authorList>
    </citation>
    <scope>NUCLEOTIDE SEQUENCE [LARGE SCALE GENOMIC DNA]</scope>
</reference>
<dbReference type="EMBL" id="CCYD01002589">
    <property type="protein sequence ID" value="CEG47553.1"/>
    <property type="molecule type" value="Genomic_DNA"/>
</dbReference>
<protein>
    <submittedName>
        <fullName evidence="1">Uncharacterized protein</fullName>
    </submittedName>
</protein>
<name>A0A0P1B2C5_PLAHL</name>
<accession>A0A0P1B2C5</accession>
<dbReference type="AlphaFoldDB" id="A0A0P1B2C5"/>
<organism evidence="1 2">
    <name type="scientific">Plasmopara halstedii</name>
    <name type="common">Downy mildew of sunflower</name>
    <dbReference type="NCBI Taxonomy" id="4781"/>
    <lineage>
        <taxon>Eukaryota</taxon>
        <taxon>Sar</taxon>
        <taxon>Stramenopiles</taxon>
        <taxon>Oomycota</taxon>
        <taxon>Peronosporomycetes</taxon>
        <taxon>Peronosporales</taxon>
        <taxon>Peronosporaceae</taxon>
        <taxon>Plasmopara</taxon>
    </lineage>
</organism>
<proteinExistence type="predicted"/>
<evidence type="ECO:0000313" key="2">
    <source>
        <dbReference type="Proteomes" id="UP000054928"/>
    </source>
</evidence>
<sequence length="87" mass="9626">MDNNFRLLNLALAHDKIIVEGGSIGKLSPFILTDTMDARVKDKTTNYSAGVKEDDDNDITRGKIVHISFNRKSDEGAFKAVELEDAD</sequence>